<dbReference type="GO" id="GO:0006355">
    <property type="term" value="P:regulation of DNA-templated transcription"/>
    <property type="evidence" value="ECO:0007669"/>
    <property type="project" value="InterPro"/>
</dbReference>
<reference evidence="4" key="1">
    <citation type="journal article" date="2013" name="Nat. Commun.">
        <title>Whole-genome sequencing of Oryza brachyantha reveals mechanisms underlying Oryza genome evolution.</title>
        <authorList>
            <person name="Chen J."/>
            <person name="Huang Q."/>
            <person name="Gao D."/>
            <person name="Wang J."/>
            <person name="Lang Y."/>
            <person name="Liu T."/>
            <person name="Li B."/>
            <person name="Bai Z."/>
            <person name="Luis Goicoechea J."/>
            <person name="Liang C."/>
            <person name="Chen C."/>
            <person name="Zhang W."/>
            <person name="Sun S."/>
            <person name="Liao Y."/>
            <person name="Zhang X."/>
            <person name="Yang L."/>
            <person name="Song C."/>
            <person name="Wang M."/>
            <person name="Shi J."/>
            <person name="Liu G."/>
            <person name="Liu J."/>
            <person name="Zhou H."/>
            <person name="Zhou W."/>
            <person name="Yu Q."/>
            <person name="An N."/>
            <person name="Chen Y."/>
            <person name="Cai Q."/>
            <person name="Wang B."/>
            <person name="Liu B."/>
            <person name="Min J."/>
            <person name="Huang Y."/>
            <person name="Wu H."/>
            <person name="Li Z."/>
            <person name="Zhang Y."/>
            <person name="Yin Y."/>
            <person name="Song W."/>
            <person name="Jiang J."/>
            <person name="Jackson S.A."/>
            <person name="Wing R.A."/>
            <person name="Wang J."/>
            <person name="Chen M."/>
        </authorList>
    </citation>
    <scope>NUCLEOTIDE SEQUENCE [LARGE SCALE GENOMIC DNA]</scope>
    <source>
        <strain evidence="4">cv. IRGC 101232</strain>
    </source>
</reference>
<dbReference type="OMA" id="MNISECM"/>
<feature type="domain" description="IBH1-like N-terminal" evidence="3">
    <location>
        <begin position="5"/>
        <end position="64"/>
    </location>
</feature>
<name>J3MGE5_ORYBR</name>
<dbReference type="Proteomes" id="UP000006038">
    <property type="component" value="Chromosome 6"/>
</dbReference>
<dbReference type="InterPro" id="IPR059002">
    <property type="entry name" value="IBH1_N"/>
</dbReference>
<dbReference type="HOGENOM" id="CLU_1231538_0_0_1"/>
<protein>
    <recommendedName>
        <fullName evidence="3">IBH1-like N-terminal domain-containing protein</fullName>
    </recommendedName>
</protein>
<reference evidence="4" key="2">
    <citation type="submission" date="2013-04" db="UniProtKB">
        <authorList>
            <consortium name="EnsemblPlants"/>
        </authorList>
    </citation>
    <scope>IDENTIFICATION</scope>
</reference>
<sequence length="225" mass="24481">MSFGFKQAFLKNLLLSLQDCSRTTTTPLNAMSLQERKQAVKSSADIAMAGAPHGSGASWPKAIILAHPASAAAAARAQRCRRIVRRYYCCGQRRRSSGRRRRPAAAASGGGGGVTAGGVMARRLVRRRTMALRKVIPGGGAMDEASLLREAMDYVVPLRAPRRSTCSAASRKPCRDDPPLCGMPPHLQTDKLTGLFGLDEFRDNFEEIELFCVKTLSNFCVLREV</sequence>
<evidence type="ECO:0000256" key="1">
    <source>
        <dbReference type="ARBA" id="ARBA00023015"/>
    </source>
</evidence>
<dbReference type="STRING" id="4533.J3MGE5"/>
<dbReference type="InterPro" id="IPR044660">
    <property type="entry name" value="IBH1-like"/>
</dbReference>
<evidence type="ECO:0000256" key="2">
    <source>
        <dbReference type="ARBA" id="ARBA00023163"/>
    </source>
</evidence>
<dbReference type="PANTHER" id="PTHR33124">
    <property type="entry name" value="TRANSCRIPTION FACTOR IBH1-LIKE 1"/>
    <property type="match status" value="1"/>
</dbReference>
<evidence type="ECO:0000313" key="4">
    <source>
        <dbReference type="EnsemblPlants" id="OB06G30890.1"/>
    </source>
</evidence>
<dbReference type="Pfam" id="PF26576">
    <property type="entry name" value="IBH1_N"/>
    <property type="match status" value="1"/>
</dbReference>
<dbReference type="InterPro" id="IPR045239">
    <property type="entry name" value="bHLH95_bHLH"/>
</dbReference>
<accession>J3MGE5</accession>
<dbReference type="AlphaFoldDB" id="J3MGE5"/>
<keyword evidence="1" id="KW-0805">Transcription regulation</keyword>
<dbReference type="eggNOG" id="ENOG502RYWW">
    <property type="taxonomic scope" value="Eukaryota"/>
</dbReference>
<evidence type="ECO:0000259" key="3">
    <source>
        <dbReference type="Pfam" id="PF26576"/>
    </source>
</evidence>
<dbReference type="PANTHER" id="PTHR33124:SF2">
    <property type="entry name" value="OS06G0653200 PROTEIN"/>
    <property type="match status" value="1"/>
</dbReference>
<keyword evidence="5" id="KW-1185">Reference proteome</keyword>
<dbReference type="CDD" id="cd11393">
    <property type="entry name" value="bHLH_AtbHLH_like"/>
    <property type="match status" value="1"/>
</dbReference>
<organism evidence="4">
    <name type="scientific">Oryza brachyantha</name>
    <name type="common">malo sina</name>
    <dbReference type="NCBI Taxonomy" id="4533"/>
    <lineage>
        <taxon>Eukaryota</taxon>
        <taxon>Viridiplantae</taxon>
        <taxon>Streptophyta</taxon>
        <taxon>Embryophyta</taxon>
        <taxon>Tracheophyta</taxon>
        <taxon>Spermatophyta</taxon>
        <taxon>Magnoliopsida</taxon>
        <taxon>Liliopsida</taxon>
        <taxon>Poales</taxon>
        <taxon>Poaceae</taxon>
        <taxon>BOP clade</taxon>
        <taxon>Oryzoideae</taxon>
        <taxon>Oryzeae</taxon>
        <taxon>Oryzinae</taxon>
        <taxon>Oryza</taxon>
    </lineage>
</organism>
<dbReference type="Gramene" id="OB06G30890.1">
    <property type="protein sequence ID" value="OB06G30890.1"/>
    <property type="gene ID" value="OB06G30890"/>
</dbReference>
<evidence type="ECO:0000313" key="5">
    <source>
        <dbReference type="Proteomes" id="UP000006038"/>
    </source>
</evidence>
<proteinExistence type="predicted"/>
<keyword evidence="2" id="KW-0804">Transcription</keyword>
<dbReference type="EnsemblPlants" id="OB06G30890.1">
    <property type="protein sequence ID" value="OB06G30890.1"/>
    <property type="gene ID" value="OB06G30890"/>
</dbReference>